<dbReference type="Pfam" id="PF00999">
    <property type="entry name" value="Na_H_Exchanger"/>
    <property type="match status" value="1"/>
</dbReference>
<feature type="transmembrane region" description="Helical" evidence="10">
    <location>
        <begin position="158"/>
        <end position="177"/>
    </location>
</feature>
<sequence length="959" mass="108665">MTLTRNSGSVNSRCGCTTKREAKQTLDSRFRDRVVHTNLDLILIGLVFAFYHAGHAYANEEAATVEEAASSAGEEHQAMGETEGEILLEEQTDVYAILYPWFVEIVGVFAYYFLSRYVHALPYTAVMFMVGFFIGYSVQRTEINGITESATKWINIEGEVILLVFLPGLLYLDSYNIDIHLFLQSFWQLITFAFPMVLGGTALTACVSYFIFPYGWSFDLSMTFGAILSATDPVAVAVLLNELGAPPRLKMHIAGESLLNDGSAVVFYSIFSSRFFFEMGIPGIGEEIGWGEGFLMFFRLSLGGMCIGLVFGVGAVFLLYNLNRRLSGEDSVVQVVLTITAAYLTFFTSEILAHCSGIIAVMFCGLTVKAMGETMINHTELMDHFWEIAEYLLNTLLFTLGGTVWGDIISNNRATEEFQGAFVGSDWGYLILLYVLLTAIRYFLLVSFYPLTSRIGIGSNWKEVVFMGWGGLRGAVGIALALSLNSEVNHYTEASDVDEQTRRQFQDYTAKLFGFVGGIAFLTLIINGTSSGPLLHKLGLVTPTETRKKVLENYRQHMINHAVEEYVELLADERFKDLDYTVIKSHVSFLRNITLDQLMAAVKKHKDKTPVQEYVKPNLKNVVPYLYHEANNIADIGKLGVLSEIEKTGVTFGGDVKAMRRRRQTSVQAMRRDRSQRTTVFDIKAEVDEREVYEERLIFLRILRSCYYKLIEHGELESRGFIPHSLFRSLDLEEDRAVRGLSLNDWEALQVASSSWARPAEYLRKRAFELKHHVKGSKGMTWGMEFFLVHLQVRQALAFIEAHKKAAKIFKEEFTTDRKQSLTSAEKVVLDESVARVRLADKVLLGLDKEDVKMIKSHYACQVLLSKSAHYFARLSEHGLMTQREAGEFMEEIESEMYHLLSCREFVHEDEMTQQAKMHRFSRIPDYMLADMSLQEEVDHYRNVTDNQDVSSFFASPNP</sequence>
<evidence type="ECO:0000313" key="13">
    <source>
        <dbReference type="Proteomes" id="UP001516023"/>
    </source>
</evidence>
<keyword evidence="9" id="KW-0739">Sodium transport</keyword>
<dbReference type="InterPro" id="IPR006153">
    <property type="entry name" value="Cation/H_exchanger_TM"/>
</dbReference>
<feature type="transmembrane region" description="Helical" evidence="10">
    <location>
        <begin position="508"/>
        <end position="527"/>
    </location>
</feature>
<keyword evidence="2" id="KW-0813">Transport</keyword>
<evidence type="ECO:0000256" key="10">
    <source>
        <dbReference type="SAM" id="Phobius"/>
    </source>
</evidence>
<feature type="transmembrane region" description="Helical" evidence="10">
    <location>
        <begin position="388"/>
        <end position="409"/>
    </location>
</feature>
<evidence type="ECO:0000256" key="7">
    <source>
        <dbReference type="ARBA" id="ARBA00023065"/>
    </source>
</evidence>
<evidence type="ECO:0000256" key="5">
    <source>
        <dbReference type="ARBA" id="ARBA00022989"/>
    </source>
</evidence>
<dbReference type="EMBL" id="JABMIG020000024">
    <property type="protein sequence ID" value="KAL3801812.1"/>
    <property type="molecule type" value="Genomic_DNA"/>
</dbReference>
<feature type="transmembrane region" description="Helical" evidence="10">
    <location>
        <begin position="464"/>
        <end position="484"/>
    </location>
</feature>
<dbReference type="Proteomes" id="UP001516023">
    <property type="component" value="Unassembled WGS sequence"/>
</dbReference>
<organism evidence="12 13">
    <name type="scientific">Cyclotella cryptica</name>
    <dbReference type="NCBI Taxonomy" id="29204"/>
    <lineage>
        <taxon>Eukaryota</taxon>
        <taxon>Sar</taxon>
        <taxon>Stramenopiles</taxon>
        <taxon>Ochrophyta</taxon>
        <taxon>Bacillariophyta</taxon>
        <taxon>Coscinodiscophyceae</taxon>
        <taxon>Thalassiosirophycidae</taxon>
        <taxon>Stephanodiscales</taxon>
        <taxon>Stephanodiscaceae</taxon>
        <taxon>Cyclotella</taxon>
    </lineage>
</organism>
<evidence type="ECO:0000259" key="11">
    <source>
        <dbReference type="Pfam" id="PF00999"/>
    </source>
</evidence>
<gene>
    <name evidence="12" type="ORF">HJC23_001208</name>
</gene>
<feature type="transmembrane region" description="Helical" evidence="10">
    <location>
        <begin position="297"/>
        <end position="320"/>
    </location>
</feature>
<feature type="transmembrane region" description="Helical" evidence="10">
    <location>
        <begin position="121"/>
        <end position="138"/>
    </location>
</feature>
<feature type="transmembrane region" description="Helical" evidence="10">
    <location>
        <begin position="39"/>
        <end position="58"/>
    </location>
</feature>
<keyword evidence="13" id="KW-1185">Reference proteome</keyword>
<feature type="domain" description="Cation/H+ exchanger transmembrane" evidence="11">
    <location>
        <begin position="109"/>
        <end position="536"/>
    </location>
</feature>
<keyword evidence="6" id="KW-0915">Sodium</keyword>
<dbReference type="Gene3D" id="6.10.140.1330">
    <property type="match status" value="1"/>
</dbReference>
<dbReference type="PANTHER" id="PTHR10110">
    <property type="entry name" value="SODIUM/HYDROGEN EXCHANGER"/>
    <property type="match status" value="1"/>
</dbReference>
<evidence type="ECO:0000313" key="12">
    <source>
        <dbReference type="EMBL" id="KAL3801812.1"/>
    </source>
</evidence>
<dbReference type="InterPro" id="IPR018422">
    <property type="entry name" value="Cation/H_exchanger_CPA1"/>
</dbReference>
<reference evidence="12 13" key="1">
    <citation type="journal article" date="2020" name="G3 (Bethesda)">
        <title>Improved Reference Genome for Cyclotella cryptica CCMP332, a Model for Cell Wall Morphogenesis, Salinity Adaptation, and Lipid Production in Diatoms (Bacillariophyta).</title>
        <authorList>
            <person name="Roberts W.R."/>
            <person name="Downey K.M."/>
            <person name="Ruck E.C."/>
            <person name="Traller J.C."/>
            <person name="Alverson A.J."/>
        </authorList>
    </citation>
    <scope>NUCLEOTIDE SEQUENCE [LARGE SCALE GENOMIC DNA]</scope>
    <source>
        <strain evidence="12 13">CCMP332</strain>
    </source>
</reference>
<evidence type="ECO:0000256" key="3">
    <source>
        <dbReference type="ARBA" id="ARBA00022475"/>
    </source>
</evidence>
<accession>A0ABD3QNT7</accession>
<evidence type="ECO:0000256" key="9">
    <source>
        <dbReference type="ARBA" id="ARBA00023201"/>
    </source>
</evidence>
<comment type="subcellular location">
    <subcellularLocation>
        <location evidence="1">Cell membrane</location>
        <topology evidence="1">Multi-pass membrane protein</topology>
    </subcellularLocation>
</comment>
<dbReference type="PANTHER" id="PTHR10110:SF86">
    <property type="entry name" value="SODIUM_HYDROGEN EXCHANGER 7"/>
    <property type="match status" value="1"/>
</dbReference>
<evidence type="ECO:0000256" key="2">
    <source>
        <dbReference type="ARBA" id="ARBA00022448"/>
    </source>
</evidence>
<feature type="transmembrane region" description="Helical" evidence="10">
    <location>
        <begin position="94"/>
        <end position="114"/>
    </location>
</feature>
<name>A0ABD3QNT7_9STRA</name>
<dbReference type="AlphaFoldDB" id="A0ABD3QNT7"/>
<keyword evidence="3" id="KW-1003">Cell membrane</keyword>
<dbReference type="GO" id="GO:0006814">
    <property type="term" value="P:sodium ion transport"/>
    <property type="evidence" value="ECO:0007669"/>
    <property type="project" value="UniProtKB-KW"/>
</dbReference>
<keyword evidence="7" id="KW-0406">Ion transport</keyword>
<keyword evidence="5 10" id="KW-1133">Transmembrane helix</keyword>
<evidence type="ECO:0000256" key="4">
    <source>
        <dbReference type="ARBA" id="ARBA00022692"/>
    </source>
</evidence>
<dbReference type="GO" id="GO:0005886">
    <property type="term" value="C:plasma membrane"/>
    <property type="evidence" value="ECO:0007669"/>
    <property type="project" value="UniProtKB-SubCell"/>
</dbReference>
<evidence type="ECO:0000256" key="8">
    <source>
        <dbReference type="ARBA" id="ARBA00023136"/>
    </source>
</evidence>
<protein>
    <recommendedName>
        <fullName evidence="11">Cation/H+ exchanger transmembrane domain-containing protein</fullName>
    </recommendedName>
</protein>
<feature type="transmembrane region" description="Helical" evidence="10">
    <location>
        <begin position="429"/>
        <end position="452"/>
    </location>
</feature>
<comment type="caution">
    <text evidence="12">The sequence shown here is derived from an EMBL/GenBank/DDBJ whole genome shotgun (WGS) entry which is preliminary data.</text>
</comment>
<proteinExistence type="predicted"/>
<evidence type="ECO:0000256" key="1">
    <source>
        <dbReference type="ARBA" id="ARBA00004651"/>
    </source>
</evidence>
<keyword evidence="4 10" id="KW-0812">Transmembrane</keyword>
<evidence type="ECO:0000256" key="6">
    <source>
        <dbReference type="ARBA" id="ARBA00023053"/>
    </source>
</evidence>
<keyword evidence="8 10" id="KW-0472">Membrane</keyword>
<feature type="transmembrane region" description="Helical" evidence="10">
    <location>
        <begin position="189"/>
        <end position="212"/>
    </location>
</feature>